<dbReference type="AlphaFoldDB" id="A0A5C8D916"/>
<gene>
    <name evidence="4" type="ORF">EPJ79_10660</name>
</gene>
<dbReference type="PANTHER" id="PTHR33376">
    <property type="match status" value="1"/>
</dbReference>
<dbReference type="InterPro" id="IPR004682">
    <property type="entry name" value="TRAP_DctP"/>
</dbReference>
<comment type="caution">
    <text evidence="4">The sequence shown here is derived from an EMBL/GenBank/DDBJ whole genome shotgun (WGS) entry which is preliminary data.</text>
</comment>
<dbReference type="NCBIfam" id="NF037995">
    <property type="entry name" value="TRAP_S1"/>
    <property type="match status" value="1"/>
</dbReference>
<accession>A0A5C8D916</accession>
<comment type="similarity">
    <text evidence="1">Belongs to the bacterial solute-binding protein 7 family.</text>
</comment>
<dbReference type="GO" id="GO:0030288">
    <property type="term" value="C:outer membrane-bounded periplasmic space"/>
    <property type="evidence" value="ECO:0007669"/>
    <property type="project" value="InterPro"/>
</dbReference>
<dbReference type="PANTHER" id="PTHR33376:SF7">
    <property type="entry name" value="C4-DICARBOXYLATE-BINDING PROTEIN DCTB"/>
    <property type="match status" value="1"/>
</dbReference>
<protein>
    <submittedName>
        <fullName evidence="4">DctP family TRAP transporter solute-binding subunit</fullName>
    </submittedName>
</protein>
<sequence length="331" mass="37016">MKKIFLTTIALLSILINIGCSGGGKDAVRLKMSVTTSETSTWVISAKKFAEVVKEKTDGKVIIDVYPNEQLSGGNQSKGIEMLSSGITDLSWHSNLIWASIDTKFGVISLPWIYQDENEAELVLSGKAGDAIKKLTLEKGVECLAFGESGFRQVSNNKKPILTPKDLIGIKMRVPNIGMLVDVFRILGANAVGMNWSEVFTALQQNTIDGQENPLDVMMSAKIEEVQKYLTAWNYCYDALILGINKKKMDSLSSEYQQIIRDSALEAAQMQKSLNRQIIEKQFKQLEALPTIQVTYLTDEQISVFRETVRPIYQKYEPLMGKDLVDLFVRN</sequence>
<evidence type="ECO:0000256" key="1">
    <source>
        <dbReference type="ARBA" id="ARBA00009023"/>
    </source>
</evidence>
<evidence type="ECO:0000256" key="2">
    <source>
        <dbReference type="ARBA" id="ARBA00022448"/>
    </source>
</evidence>
<dbReference type="InterPro" id="IPR018389">
    <property type="entry name" value="DctP_fam"/>
</dbReference>
<keyword evidence="2" id="KW-0813">Transport</keyword>
<dbReference type="GO" id="GO:0055085">
    <property type="term" value="P:transmembrane transport"/>
    <property type="evidence" value="ECO:0007669"/>
    <property type="project" value="InterPro"/>
</dbReference>
<keyword evidence="3" id="KW-0732">Signal</keyword>
<dbReference type="Gene3D" id="3.40.190.170">
    <property type="entry name" value="Bacterial extracellular solute-binding protein, family 7"/>
    <property type="match status" value="1"/>
</dbReference>
<evidence type="ECO:0000313" key="5">
    <source>
        <dbReference type="Proteomes" id="UP000324638"/>
    </source>
</evidence>
<dbReference type="Pfam" id="PF03480">
    <property type="entry name" value="DctP"/>
    <property type="match status" value="1"/>
</dbReference>
<evidence type="ECO:0000313" key="4">
    <source>
        <dbReference type="EMBL" id="TXJ21553.1"/>
    </source>
</evidence>
<dbReference type="InterPro" id="IPR038404">
    <property type="entry name" value="TRAP_DctP_sf"/>
</dbReference>
<dbReference type="PIRSF" id="PIRSF006470">
    <property type="entry name" value="DctB"/>
    <property type="match status" value="1"/>
</dbReference>
<reference evidence="4 5" key="1">
    <citation type="journal article" date="1992" name="Lakartidningen">
        <title>[Penicillin V and not amoxicillin is the first choice preparation in acute otitis].</title>
        <authorList>
            <person name="Kamme C."/>
            <person name="Lundgren K."/>
            <person name="Prellner K."/>
        </authorList>
    </citation>
    <scope>NUCLEOTIDE SEQUENCE [LARGE SCALE GENOMIC DNA]</scope>
    <source>
        <strain evidence="4 5">513A</strain>
    </source>
</reference>
<proteinExistence type="inferred from homology"/>
<dbReference type="NCBIfam" id="TIGR00787">
    <property type="entry name" value="dctP"/>
    <property type="match status" value="1"/>
</dbReference>
<dbReference type="EMBL" id="SAXU01000001">
    <property type="protein sequence ID" value="TXJ21553.1"/>
    <property type="molecule type" value="Genomic_DNA"/>
</dbReference>
<name>A0A5C8D916_9SPIR</name>
<organism evidence="4 5">
    <name type="scientific">Brachyspira aalborgi</name>
    <dbReference type="NCBI Taxonomy" id="29522"/>
    <lineage>
        <taxon>Bacteria</taxon>
        <taxon>Pseudomonadati</taxon>
        <taxon>Spirochaetota</taxon>
        <taxon>Spirochaetia</taxon>
        <taxon>Brachyspirales</taxon>
        <taxon>Brachyspiraceae</taxon>
        <taxon>Brachyspira</taxon>
    </lineage>
</organism>
<dbReference type="Proteomes" id="UP000324638">
    <property type="component" value="Unassembled WGS sequence"/>
</dbReference>
<evidence type="ECO:0000256" key="3">
    <source>
        <dbReference type="ARBA" id="ARBA00022729"/>
    </source>
</evidence>
<dbReference type="RefSeq" id="WP_147739471.1">
    <property type="nucleotide sequence ID" value="NZ_SAXU01000001.1"/>
</dbReference>